<proteinExistence type="inferred from homology"/>
<evidence type="ECO:0000313" key="4">
    <source>
        <dbReference type="EMBL" id="KAK4232381.1"/>
    </source>
</evidence>
<dbReference type="GO" id="GO:0016616">
    <property type="term" value="F:oxidoreductase activity, acting on the CH-OH group of donors, NAD or NADP as acceptor"/>
    <property type="evidence" value="ECO:0007669"/>
    <property type="project" value="TreeGrafter"/>
</dbReference>
<evidence type="ECO:0000256" key="2">
    <source>
        <dbReference type="ARBA" id="ARBA00022857"/>
    </source>
</evidence>
<dbReference type="PROSITE" id="PS00061">
    <property type="entry name" value="ADH_SHORT"/>
    <property type="match status" value="1"/>
</dbReference>
<dbReference type="SUPFAM" id="SSF51735">
    <property type="entry name" value="NAD(P)-binding Rossmann-fold domains"/>
    <property type="match status" value="1"/>
</dbReference>
<dbReference type="PANTHER" id="PTHR44229:SF4">
    <property type="entry name" value="15-HYDROXYPROSTAGLANDIN DEHYDROGENASE [NAD(+)]"/>
    <property type="match status" value="1"/>
</dbReference>
<accession>A0AAN7H2I0</accession>
<sequence>MAHQEPSSLSDSTWNVVDKIRQSPPVDLSKPYDTSTLSGKSILITGAASGFGAAFARHWASHGANIFIGDLNDTAGEQLIAELRSSSPSQHHAYFHCDVTSWNDQVSLFKSAIAASPTQGIDCVVAGAGIVDVANSFDTPKSLDSNNEPVQPKLKVVEVNLKGVMYTTHLSLFYLPRNSTPESEKRDRHILLVSSVAGIMPLPSQTEYSASKHAVMGLFRSLRSTSYMNHGVRLNVINPYFVETPLLTPGGRVLLAGAPKGKVEDVVDAATRLVADEGIVGRALLIGPKMKVEEDDWMPSLDSPGGEEEGKRSRAVWEIYGHDYEKVETFVWRYLTMLNVLKSVYGWKKTAMEWWGIFRGGSSSQQ</sequence>
<dbReference type="InterPro" id="IPR036291">
    <property type="entry name" value="NAD(P)-bd_dom_sf"/>
</dbReference>
<comment type="caution">
    <text evidence="4">The sequence shown here is derived from an EMBL/GenBank/DDBJ whole genome shotgun (WGS) entry which is preliminary data.</text>
</comment>
<dbReference type="PRINTS" id="PR00081">
    <property type="entry name" value="GDHRDH"/>
</dbReference>
<keyword evidence="5" id="KW-1185">Reference proteome</keyword>
<reference evidence="4" key="1">
    <citation type="journal article" date="2023" name="Mol. Phylogenet. Evol.">
        <title>Genome-scale phylogeny and comparative genomics of the fungal order Sordariales.</title>
        <authorList>
            <person name="Hensen N."/>
            <person name="Bonometti L."/>
            <person name="Westerberg I."/>
            <person name="Brannstrom I.O."/>
            <person name="Guillou S."/>
            <person name="Cros-Aarteil S."/>
            <person name="Calhoun S."/>
            <person name="Haridas S."/>
            <person name="Kuo A."/>
            <person name="Mondo S."/>
            <person name="Pangilinan J."/>
            <person name="Riley R."/>
            <person name="LaButti K."/>
            <person name="Andreopoulos B."/>
            <person name="Lipzen A."/>
            <person name="Chen C."/>
            <person name="Yan M."/>
            <person name="Daum C."/>
            <person name="Ng V."/>
            <person name="Clum A."/>
            <person name="Steindorff A."/>
            <person name="Ohm R.A."/>
            <person name="Martin F."/>
            <person name="Silar P."/>
            <person name="Natvig D.O."/>
            <person name="Lalanne C."/>
            <person name="Gautier V."/>
            <person name="Ament-Velasquez S.L."/>
            <person name="Kruys A."/>
            <person name="Hutchinson M.I."/>
            <person name="Powell A.J."/>
            <person name="Barry K."/>
            <person name="Miller A.N."/>
            <person name="Grigoriev I.V."/>
            <person name="Debuchy R."/>
            <person name="Gladieux P."/>
            <person name="Hiltunen Thoren M."/>
            <person name="Johannesson H."/>
        </authorList>
    </citation>
    <scope>NUCLEOTIDE SEQUENCE</scope>
    <source>
        <strain evidence="4">CBS 990.96</strain>
    </source>
</reference>
<gene>
    <name evidence="4" type="ORF">QBC38DRAFT_95173</name>
</gene>
<dbReference type="PANTHER" id="PTHR44229">
    <property type="entry name" value="15-HYDROXYPROSTAGLANDIN DEHYDROGENASE [NAD(+)]"/>
    <property type="match status" value="1"/>
</dbReference>
<reference evidence="4" key="2">
    <citation type="submission" date="2023-05" db="EMBL/GenBank/DDBJ databases">
        <authorList>
            <consortium name="Lawrence Berkeley National Laboratory"/>
            <person name="Steindorff A."/>
            <person name="Hensen N."/>
            <person name="Bonometti L."/>
            <person name="Westerberg I."/>
            <person name="Brannstrom I.O."/>
            <person name="Guillou S."/>
            <person name="Cros-Aarteil S."/>
            <person name="Calhoun S."/>
            <person name="Haridas S."/>
            <person name="Kuo A."/>
            <person name="Mondo S."/>
            <person name="Pangilinan J."/>
            <person name="Riley R."/>
            <person name="Labutti K."/>
            <person name="Andreopoulos B."/>
            <person name="Lipzen A."/>
            <person name="Chen C."/>
            <person name="Yanf M."/>
            <person name="Daum C."/>
            <person name="Ng V."/>
            <person name="Clum A."/>
            <person name="Ohm R."/>
            <person name="Martin F."/>
            <person name="Silar P."/>
            <person name="Natvig D."/>
            <person name="Lalanne C."/>
            <person name="Gautier V."/>
            <person name="Ament-Velasquez S.L."/>
            <person name="Kruys A."/>
            <person name="Hutchinson M.I."/>
            <person name="Powell A.J."/>
            <person name="Barry K."/>
            <person name="Miller A.N."/>
            <person name="Grigoriev I.V."/>
            <person name="Debuchy R."/>
            <person name="Gladieux P."/>
            <person name="Thoren M.H."/>
            <person name="Johannesson H."/>
        </authorList>
    </citation>
    <scope>NUCLEOTIDE SEQUENCE</scope>
    <source>
        <strain evidence="4">CBS 990.96</strain>
    </source>
</reference>
<evidence type="ECO:0000256" key="1">
    <source>
        <dbReference type="ARBA" id="ARBA00006484"/>
    </source>
</evidence>
<organism evidence="4 5">
    <name type="scientific">Podospora fimiseda</name>
    <dbReference type="NCBI Taxonomy" id="252190"/>
    <lineage>
        <taxon>Eukaryota</taxon>
        <taxon>Fungi</taxon>
        <taxon>Dikarya</taxon>
        <taxon>Ascomycota</taxon>
        <taxon>Pezizomycotina</taxon>
        <taxon>Sordariomycetes</taxon>
        <taxon>Sordariomycetidae</taxon>
        <taxon>Sordariales</taxon>
        <taxon>Podosporaceae</taxon>
        <taxon>Podospora</taxon>
    </lineage>
</organism>
<keyword evidence="2" id="KW-0521">NADP</keyword>
<keyword evidence="3" id="KW-0560">Oxidoreductase</keyword>
<dbReference type="GO" id="GO:0005737">
    <property type="term" value="C:cytoplasm"/>
    <property type="evidence" value="ECO:0007669"/>
    <property type="project" value="TreeGrafter"/>
</dbReference>
<dbReference type="Pfam" id="PF00106">
    <property type="entry name" value="adh_short"/>
    <property type="match status" value="1"/>
</dbReference>
<dbReference type="Proteomes" id="UP001301958">
    <property type="component" value="Unassembled WGS sequence"/>
</dbReference>
<dbReference type="Gene3D" id="3.40.50.720">
    <property type="entry name" value="NAD(P)-binding Rossmann-like Domain"/>
    <property type="match status" value="1"/>
</dbReference>
<evidence type="ECO:0000256" key="3">
    <source>
        <dbReference type="ARBA" id="ARBA00023002"/>
    </source>
</evidence>
<comment type="similarity">
    <text evidence="1">Belongs to the short-chain dehydrogenases/reductases (SDR) family.</text>
</comment>
<dbReference type="EMBL" id="MU865288">
    <property type="protein sequence ID" value="KAK4232381.1"/>
    <property type="molecule type" value="Genomic_DNA"/>
</dbReference>
<dbReference type="AlphaFoldDB" id="A0AAN7H2I0"/>
<evidence type="ECO:0000313" key="5">
    <source>
        <dbReference type="Proteomes" id="UP001301958"/>
    </source>
</evidence>
<protein>
    <submittedName>
        <fullName evidence="4">Dehydrogenase</fullName>
    </submittedName>
</protein>
<name>A0AAN7H2I0_9PEZI</name>
<dbReference type="InterPro" id="IPR002347">
    <property type="entry name" value="SDR_fam"/>
</dbReference>
<dbReference type="InterPro" id="IPR020904">
    <property type="entry name" value="Sc_DH/Rdtase_CS"/>
</dbReference>